<keyword evidence="1" id="KW-0472">Membrane</keyword>
<gene>
    <name evidence="2" type="ordered locus">Metbo_1203</name>
</gene>
<keyword evidence="3" id="KW-1185">Reference proteome</keyword>
<evidence type="ECO:0000256" key="1">
    <source>
        <dbReference type="SAM" id="Phobius"/>
    </source>
</evidence>
<dbReference type="EMBL" id="CP002551">
    <property type="protein sequence ID" value="ADZ09446.1"/>
    <property type="molecule type" value="Genomic_DNA"/>
</dbReference>
<dbReference type="GeneID" id="10277653"/>
<keyword evidence="1" id="KW-0812">Transmembrane</keyword>
<feature type="transmembrane region" description="Helical" evidence="1">
    <location>
        <begin position="48"/>
        <end position="67"/>
    </location>
</feature>
<protein>
    <submittedName>
        <fullName evidence="2">Uncharacterized protein</fullName>
    </submittedName>
</protein>
<keyword evidence="1" id="KW-1133">Transmembrane helix</keyword>
<dbReference type="RefSeq" id="WP_013644797.1">
    <property type="nucleotide sequence ID" value="NC_015216.1"/>
</dbReference>
<evidence type="ECO:0000313" key="3">
    <source>
        <dbReference type="Proteomes" id="UP000007490"/>
    </source>
</evidence>
<dbReference type="KEGG" id="mel:Metbo_1203"/>
<reference evidence="2 3" key="2">
    <citation type="journal article" date="2014" name="Int. J. Syst. Evol. Microbiol.">
        <title>Methanobacterium paludis sp. nov. and a novel strain of Methanobacterium lacus isolated from northern peatlands.</title>
        <authorList>
            <person name="Cadillo-Quiroz H."/>
            <person name="Brauer S.L."/>
            <person name="Goodson N."/>
            <person name="Yavitt J.B."/>
            <person name="Zinder S.H."/>
        </authorList>
    </citation>
    <scope>NUCLEOTIDE SEQUENCE [LARGE SCALE GENOMIC DNA]</scope>
    <source>
        <strain evidence="2 3">AL-21</strain>
    </source>
</reference>
<feature type="transmembrane region" description="Helical" evidence="1">
    <location>
        <begin position="21"/>
        <end position="42"/>
    </location>
</feature>
<feature type="transmembrane region" description="Helical" evidence="1">
    <location>
        <begin position="111"/>
        <end position="131"/>
    </location>
</feature>
<feature type="transmembrane region" description="Helical" evidence="1">
    <location>
        <begin position="79"/>
        <end position="99"/>
    </location>
</feature>
<accession>F0T6D1</accession>
<organism evidence="2 3">
    <name type="scientific">Methanobacterium lacus (strain AL-21)</name>
    <dbReference type="NCBI Taxonomy" id="877455"/>
    <lineage>
        <taxon>Archaea</taxon>
        <taxon>Methanobacteriati</taxon>
        <taxon>Methanobacteriota</taxon>
        <taxon>Methanomada group</taxon>
        <taxon>Methanobacteria</taxon>
        <taxon>Methanobacteriales</taxon>
        <taxon>Methanobacteriaceae</taxon>
        <taxon>Methanobacterium</taxon>
    </lineage>
</organism>
<dbReference type="AlphaFoldDB" id="F0T6D1"/>
<evidence type="ECO:0000313" key="2">
    <source>
        <dbReference type="EMBL" id="ADZ09446.1"/>
    </source>
</evidence>
<proteinExistence type="predicted"/>
<sequence>MKSRKRDQLKEFMDTKLVNKLRLYTAILVIMTVIVVAEVLRSKFSPELAVVGFISGMVVGILVARMYKLSWDESNNNVTGTVDVIGGIILVLYFTYIFTRTYYLEQWVSGIPLFAFILSMTAGTMFGRIINTRHDVFKILKALKII</sequence>
<name>F0T6D1_METLA</name>
<reference evidence="3" key="1">
    <citation type="submission" date="2011-02" db="EMBL/GenBank/DDBJ databases">
        <title>Complete sequence of Methanobacterium sp. AL-21.</title>
        <authorList>
            <consortium name="US DOE Joint Genome Institute"/>
            <person name="Lucas S."/>
            <person name="Copeland A."/>
            <person name="Lapidus A."/>
            <person name="Cheng J.-F."/>
            <person name="Goodwin L."/>
            <person name="Pitluck S."/>
            <person name="Chertkov O."/>
            <person name="Detter J.C."/>
            <person name="Han C."/>
            <person name="Tapia R."/>
            <person name="Land M."/>
            <person name="Hauser L."/>
            <person name="Kyrpides N."/>
            <person name="Ivanova N."/>
            <person name="Mikhailova N."/>
            <person name="Pagani I."/>
            <person name="Cadillo-Quiroz H."/>
            <person name="Imachi H."/>
            <person name="Zinder S."/>
            <person name="Liu W."/>
            <person name="Woyke T."/>
        </authorList>
    </citation>
    <scope>NUCLEOTIDE SEQUENCE [LARGE SCALE GENOMIC DNA]</scope>
    <source>
        <strain evidence="3">AL-21</strain>
    </source>
</reference>
<dbReference type="HOGENOM" id="CLU_1773200_0_0_2"/>
<dbReference type="OrthoDB" id="71344at2157"/>
<dbReference type="Proteomes" id="UP000007490">
    <property type="component" value="Chromosome"/>
</dbReference>
<dbReference type="STRING" id="877455.Metbo_1203"/>